<evidence type="ECO:0000313" key="6">
    <source>
        <dbReference type="Proteomes" id="UP000029120"/>
    </source>
</evidence>
<dbReference type="PANTHER" id="PTHR11017">
    <property type="entry name" value="LEUCINE-RICH REPEAT-CONTAINING PROTEIN"/>
    <property type="match status" value="1"/>
</dbReference>
<dbReference type="AlphaFoldDB" id="A0A087HED2"/>
<feature type="domain" description="TIR" evidence="4">
    <location>
        <begin position="1"/>
        <end position="85"/>
    </location>
</feature>
<dbReference type="InterPro" id="IPR058192">
    <property type="entry name" value="WHD_ROQ1-like"/>
</dbReference>
<dbReference type="FunFam" id="1.10.8.430:FF:000002">
    <property type="entry name" value="Disease resistance protein (TIR-NBS-LRR class)"/>
    <property type="match status" value="1"/>
</dbReference>
<dbReference type="Gene3D" id="1.10.8.430">
    <property type="entry name" value="Helical domain of apoptotic protease-activating factors"/>
    <property type="match status" value="1"/>
</dbReference>
<dbReference type="Gramene" id="KFK40484">
    <property type="protein sequence ID" value="KFK40484"/>
    <property type="gene ID" value="AALP_AA2G001800"/>
</dbReference>
<dbReference type="Proteomes" id="UP000029120">
    <property type="component" value="Chromosome 2"/>
</dbReference>
<dbReference type="PROSITE" id="PS50104">
    <property type="entry name" value="TIR"/>
    <property type="match status" value="1"/>
</dbReference>
<dbReference type="InterPro" id="IPR036390">
    <property type="entry name" value="WH_DNA-bd_sf"/>
</dbReference>
<dbReference type="InterPro" id="IPR011713">
    <property type="entry name" value="Leu-rich_rpt_3"/>
</dbReference>
<dbReference type="OMA" id="ICGEITM"/>
<evidence type="ECO:0000256" key="3">
    <source>
        <dbReference type="ARBA" id="ARBA00022821"/>
    </source>
</evidence>
<dbReference type="InterPro" id="IPR032675">
    <property type="entry name" value="LRR_dom_sf"/>
</dbReference>
<evidence type="ECO:0000256" key="2">
    <source>
        <dbReference type="ARBA" id="ARBA00022737"/>
    </source>
</evidence>
<reference evidence="6" key="1">
    <citation type="journal article" date="2015" name="Nat. Plants">
        <title>Genome expansion of Arabis alpina linked with retrotransposition and reduced symmetric DNA methylation.</title>
        <authorList>
            <person name="Willing E.M."/>
            <person name="Rawat V."/>
            <person name="Mandakova T."/>
            <person name="Maumus F."/>
            <person name="James G.V."/>
            <person name="Nordstroem K.J."/>
            <person name="Becker C."/>
            <person name="Warthmann N."/>
            <person name="Chica C."/>
            <person name="Szarzynska B."/>
            <person name="Zytnicki M."/>
            <person name="Albani M.C."/>
            <person name="Kiefer C."/>
            <person name="Bergonzi S."/>
            <person name="Castaings L."/>
            <person name="Mateos J.L."/>
            <person name="Berns M.C."/>
            <person name="Bujdoso N."/>
            <person name="Piofczyk T."/>
            <person name="de Lorenzo L."/>
            <person name="Barrero-Sicilia C."/>
            <person name="Mateos I."/>
            <person name="Piednoel M."/>
            <person name="Hagmann J."/>
            <person name="Chen-Min-Tao R."/>
            <person name="Iglesias-Fernandez R."/>
            <person name="Schuster S.C."/>
            <person name="Alonso-Blanco C."/>
            <person name="Roudier F."/>
            <person name="Carbonero P."/>
            <person name="Paz-Ares J."/>
            <person name="Davis S.J."/>
            <person name="Pecinka A."/>
            <person name="Quesneville H."/>
            <person name="Colot V."/>
            <person name="Lysak M.A."/>
            <person name="Weigel D."/>
            <person name="Coupland G."/>
            <person name="Schneeberger K."/>
        </authorList>
    </citation>
    <scope>NUCLEOTIDE SEQUENCE [LARGE SCALE GENOMIC DNA]</scope>
    <source>
        <strain evidence="6">cv. Pajares</strain>
    </source>
</reference>
<dbReference type="EMBL" id="CM002870">
    <property type="protein sequence ID" value="KFK40484.1"/>
    <property type="molecule type" value="Genomic_DNA"/>
</dbReference>
<keyword evidence="2" id="KW-0677">Repeat</keyword>
<sequence length="576" mass="65471">MECKKDNEETVMTVFYGVDPSDVRKQIGEFGEAFNETCAGKTEEKGRRWSQALTDAGNIAGEDFKNWDNEAEMIEKMAKDVSQKLHATPSRDFNGMVGLEAHMRKMESLLHLRDNLDATPSMIVGICGPAGIGKSTIARALHSTHSNKFQLTCYVDNLMESYPVARDEYSLKLLLQAELLSKILNLKEALANEPTWFGPGSRIIITTENKEILQQHGIKETYHVGFPSDDQALKILCRYAFKQSYPFNGFKEIAGRVTDLCGNLPLGLRVVGSYLRGKNEKEWEGAIRRLDTIFDQKSIEEVLRVGYESLHENEKYIFVHIAVFFNYKDGNIVEALLADGNNNMDIKDGLKILANKSLIDVSICGEITMHKLLQQVGTKVVREEEPWKRKILINAEDICDVLEDEDDRESKQVSGILFDISRIKEVIINKRAFKRMSKLRFLKVIKSKYDGNDIVHLPEGMDFPRRLRFFDWEAYPGKAFPRTFSLEYLVELKMQNNKFEKLWEGTLPLINLKRMDLSDSLNLKELPDLSNATNLKSLILSFCESLEELPSSIGSLHKLEELASAKCSDSPQFGIS</sequence>
<name>A0A087HED2_ARAAL</name>
<dbReference type="SUPFAM" id="SSF46785">
    <property type="entry name" value="Winged helix' DNA-binding domain"/>
    <property type="match status" value="1"/>
</dbReference>
<accession>A0A087HED2</accession>
<dbReference type="OrthoDB" id="1901675at2759"/>
<dbReference type="Gene3D" id="3.40.50.300">
    <property type="entry name" value="P-loop containing nucleotide triphosphate hydrolases"/>
    <property type="match status" value="1"/>
</dbReference>
<dbReference type="Pfam" id="PF23282">
    <property type="entry name" value="WHD_ROQ1"/>
    <property type="match status" value="1"/>
</dbReference>
<dbReference type="InterPro" id="IPR035897">
    <property type="entry name" value="Toll_tir_struct_dom_sf"/>
</dbReference>
<gene>
    <name evidence="5" type="ordered locus">AALP_Aa2g001800</name>
</gene>
<dbReference type="PRINTS" id="PR00364">
    <property type="entry name" value="DISEASERSIST"/>
</dbReference>
<dbReference type="GO" id="GO:0006952">
    <property type="term" value="P:defense response"/>
    <property type="evidence" value="ECO:0007669"/>
    <property type="project" value="UniProtKB-KW"/>
</dbReference>
<evidence type="ECO:0000256" key="1">
    <source>
        <dbReference type="ARBA" id="ARBA00022614"/>
    </source>
</evidence>
<dbReference type="InterPro" id="IPR044974">
    <property type="entry name" value="Disease_R_plants"/>
</dbReference>
<evidence type="ECO:0000259" key="4">
    <source>
        <dbReference type="PROSITE" id="PS50104"/>
    </source>
</evidence>
<evidence type="ECO:0000313" key="5">
    <source>
        <dbReference type="EMBL" id="KFK40484.1"/>
    </source>
</evidence>
<dbReference type="GO" id="GO:0043531">
    <property type="term" value="F:ADP binding"/>
    <property type="evidence" value="ECO:0007669"/>
    <property type="project" value="InterPro"/>
</dbReference>
<dbReference type="SUPFAM" id="SSF52058">
    <property type="entry name" value="L domain-like"/>
    <property type="match status" value="1"/>
</dbReference>
<dbReference type="SUPFAM" id="SSF52200">
    <property type="entry name" value="Toll/Interleukin receptor TIR domain"/>
    <property type="match status" value="1"/>
</dbReference>
<dbReference type="InterPro" id="IPR042197">
    <property type="entry name" value="Apaf_helical"/>
</dbReference>
<dbReference type="InterPro" id="IPR000157">
    <property type="entry name" value="TIR_dom"/>
</dbReference>
<keyword evidence="6" id="KW-1185">Reference proteome</keyword>
<dbReference type="SUPFAM" id="SSF52540">
    <property type="entry name" value="P-loop containing nucleoside triphosphate hydrolases"/>
    <property type="match status" value="1"/>
</dbReference>
<organism evidence="5 6">
    <name type="scientific">Arabis alpina</name>
    <name type="common">Alpine rock-cress</name>
    <dbReference type="NCBI Taxonomy" id="50452"/>
    <lineage>
        <taxon>Eukaryota</taxon>
        <taxon>Viridiplantae</taxon>
        <taxon>Streptophyta</taxon>
        <taxon>Embryophyta</taxon>
        <taxon>Tracheophyta</taxon>
        <taxon>Spermatophyta</taxon>
        <taxon>Magnoliopsida</taxon>
        <taxon>eudicotyledons</taxon>
        <taxon>Gunneridae</taxon>
        <taxon>Pentapetalae</taxon>
        <taxon>rosids</taxon>
        <taxon>malvids</taxon>
        <taxon>Brassicales</taxon>
        <taxon>Brassicaceae</taxon>
        <taxon>Arabideae</taxon>
        <taxon>Arabis</taxon>
    </lineage>
</organism>
<keyword evidence="1" id="KW-0433">Leucine-rich repeat</keyword>
<dbReference type="InterPro" id="IPR027417">
    <property type="entry name" value="P-loop_NTPase"/>
</dbReference>
<protein>
    <recommendedName>
        <fullName evidence="4">TIR domain-containing protein</fullName>
    </recommendedName>
</protein>
<dbReference type="GO" id="GO:0007165">
    <property type="term" value="P:signal transduction"/>
    <property type="evidence" value="ECO:0007669"/>
    <property type="project" value="InterPro"/>
</dbReference>
<dbReference type="PANTHER" id="PTHR11017:SF418">
    <property type="entry name" value="DISEASE RESISTANCE PROTEIN (TIR-NBS-LRR CLASS) FAMILY-RELATED"/>
    <property type="match status" value="1"/>
</dbReference>
<dbReference type="Pfam" id="PF07725">
    <property type="entry name" value="LRR_3"/>
    <property type="match status" value="1"/>
</dbReference>
<dbReference type="Gene3D" id="3.80.10.10">
    <property type="entry name" value="Ribonuclease Inhibitor"/>
    <property type="match status" value="1"/>
</dbReference>
<keyword evidence="3" id="KW-0611">Plant defense</keyword>
<dbReference type="Gene3D" id="3.40.50.10140">
    <property type="entry name" value="Toll/interleukin-1 receptor homology (TIR) domain"/>
    <property type="match status" value="1"/>
</dbReference>
<dbReference type="Pfam" id="PF01582">
    <property type="entry name" value="TIR"/>
    <property type="match status" value="1"/>
</dbReference>
<proteinExistence type="predicted"/>